<keyword evidence="2" id="KW-0472">Membrane</keyword>
<feature type="transmembrane region" description="Helical" evidence="2">
    <location>
        <begin position="147"/>
        <end position="166"/>
    </location>
</feature>
<sequence>MIHDVLSNNQDRLRYSSPKSNPKTDEGAVFGRMINNRRATGLSSSSSPPLSVTVPSLETISPFGYTTPTKETTWKERLVDASNFASLLCVLDCTLLPLVSIAIPALSWVGGAVTAKTAAAIVTSNNNFIETAMSSIHSHLPALSHGVALWFVIPVGLLTSIVNYVFGHKQVRFSLFSLLGLALIYLANSSAGTGIPNVDAWLRSGGIVMAAHAYRGEHVHDACGAVVGAATGMLAHTCPEGLAHRLTNTLGCAFLLGSNHYGRKYSSNQGCAASALAEAWGGDGDDKGRPACIDPGCMQCEVKESYITSRMGGETFFQWERTQVDKSNQVSD</sequence>
<keyword evidence="4" id="KW-1185">Reference proteome</keyword>
<comment type="caution">
    <text evidence="3">The sequence shown here is derived from an EMBL/GenBank/DDBJ whole genome shotgun (WGS) entry which is preliminary data.</text>
</comment>
<feature type="transmembrane region" description="Helical" evidence="2">
    <location>
        <begin position="173"/>
        <end position="191"/>
    </location>
</feature>
<evidence type="ECO:0000256" key="2">
    <source>
        <dbReference type="SAM" id="Phobius"/>
    </source>
</evidence>
<keyword evidence="2" id="KW-1133">Transmembrane helix</keyword>
<organism evidence="3 4">
    <name type="scientific">Stephanodiscus triporus</name>
    <dbReference type="NCBI Taxonomy" id="2934178"/>
    <lineage>
        <taxon>Eukaryota</taxon>
        <taxon>Sar</taxon>
        <taxon>Stramenopiles</taxon>
        <taxon>Ochrophyta</taxon>
        <taxon>Bacillariophyta</taxon>
        <taxon>Coscinodiscophyceae</taxon>
        <taxon>Thalassiosirophycidae</taxon>
        <taxon>Stephanodiscales</taxon>
        <taxon>Stephanodiscaceae</taxon>
        <taxon>Stephanodiscus</taxon>
    </lineage>
</organism>
<evidence type="ECO:0000256" key="1">
    <source>
        <dbReference type="SAM" id="MobiDB-lite"/>
    </source>
</evidence>
<keyword evidence="2" id="KW-0812">Transmembrane</keyword>
<gene>
    <name evidence="3" type="ORF">ACHAW5_004271</name>
</gene>
<feature type="compositionally biased region" description="Polar residues" evidence="1">
    <location>
        <begin position="1"/>
        <end position="10"/>
    </location>
</feature>
<evidence type="ECO:0008006" key="5">
    <source>
        <dbReference type="Google" id="ProtNLM"/>
    </source>
</evidence>
<dbReference type="EMBL" id="JALLAZ020001846">
    <property type="protein sequence ID" value="KAL3761707.1"/>
    <property type="molecule type" value="Genomic_DNA"/>
</dbReference>
<reference evidence="3 4" key="1">
    <citation type="submission" date="2024-10" db="EMBL/GenBank/DDBJ databases">
        <title>Updated reference genomes for cyclostephanoid diatoms.</title>
        <authorList>
            <person name="Roberts W.R."/>
            <person name="Alverson A.J."/>
        </authorList>
    </citation>
    <scope>NUCLEOTIDE SEQUENCE [LARGE SCALE GENOMIC DNA]</scope>
    <source>
        <strain evidence="3 4">AJA276-08</strain>
    </source>
</reference>
<dbReference type="AlphaFoldDB" id="A0ABD3MHT0"/>
<proteinExistence type="predicted"/>
<feature type="region of interest" description="Disordered" evidence="1">
    <location>
        <begin position="1"/>
        <end position="29"/>
    </location>
</feature>
<feature type="transmembrane region" description="Helical" evidence="2">
    <location>
        <begin position="84"/>
        <end position="106"/>
    </location>
</feature>
<accession>A0ABD3MHT0</accession>
<protein>
    <recommendedName>
        <fullName evidence="5">Transmembrane protein</fullName>
    </recommendedName>
</protein>
<evidence type="ECO:0000313" key="3">
    <source>
        <dbReference type="EMBL" id="KAL3761707.1"/>
    </source>
</evidence>
<dbReference type="Proteomes" id="UP001530315">
    <property type="component" value="Unassembled WGS sequence"/>
</dbReference>
<name>A0ABD3MHT0_9STRA</name>
<evidence type="ECO:0000313" key="4">
    <source>
        <dbReference type="Proteomes" id="UP001530315"/>
    </source>
</evidence>